<feature type="compositionally biased region" description="Low complexity" evidence="4">
    <location>
        <begin position="247"/>
        <end position="261"/>
    </location>
</feature>
<feature type="compositionally biased region" description="Polar residues" evidence="4">
    <location>
        <begin position="368"/>
        <end position="379"/>
    </location>
</feature>
<feature type="compositionally biased region" description="Acidic residues" evidence="4">
    <location>
        <begin position="84"/>
        <end position="116"/>
    </location>
</feature>
<dbReference type="GO" id="GO:0001227">
    <property type="term" value="F:DNA-binding transcription repressor activity, RNA polymerase II-specific"/>
    <property type="evidence" value="ECO:0007669"/>
    <property type="project" value="InterPro"/>
</dbReference>
<feature type="domain" description="C2" evidence="5">
    <location>
        <begin position="691"/>
        <end position="824"/>
    </location>
</feature>
<dbReference type="PROSITE" id="PS50004">
    <property type="entry name" value="C2"/>
    <property type="match status" value="1"/>
</dbReference>
<dbReference type="InterPro" id="IPR039725">
    <property type="entry name" value="CC2D1A/B"/>
</dbReference>
<protein>
    <recommendedName>
        <fullName evidence="3">Coiled-coil and C2 domain-containing protein 1B</fullName>
    </recommendedName>
</protein>
<dbReference type="Proteomes" id="UP000515152">
    <property type="component" value="Chromosome 24"/>
</dbReference>
<evidence type="ECO:0000256" key="1">
    <source>
        <dbReference type="ARBA" id="ARBA00010672"/>
    </source>
</evidence>
<feature type="region of interest" description="Disordered" evidence="4">
    <location>
        <begin position="869"/>
        <end position="908"/>
    </location>
</feature>
<dbReference type="InterPro" id="IPR000008">
    <property type="entry name" value="C2_dom"/>
</dbReference>
<feature type="compositionally biased region" description="Low complexity" evidence="4">
    <location>
        <begin position="524"/>
        <end position="536"/>
    </location>
</feature>
<feature type="region of interest" description="Disordered" evidence="4">
    <location>
        <begin position="84"/>
        <end position="155"/>
    </location>
</feature>
<feature type="compositionally biased region" description="Pro residues" evidence="4">
    <location>
        <begin position="382"/>
        <end position="391"/>
    </location>
</feature>
<evidence type="ECO:0000259" key="5">
    <source>
        <dbReference type="PROSITE" id="PS50004"/>
    </source>
</evidence>
<dbReference type="Pfam" id="PF21528">
    <property type="entry name" value="CC2D1A-B_DM14"/>
    <property type="match status" value="2"/>
</dbReference>
<dbReference type="Pfam" id="PF00168">
    <property type="entry name" value="C2"/>
    <property type="match status" value="1"/>
</dbReference>
<dbReference type="OrthoDB" id="19996at2759"/>
<dbReference type="InterPro" id="IPR037772">
    <property type="entry name" value="C2_Freud"/>
</dbReference>
<dbReference type="CTD" id="54862"/>
<accession>A0A6P8F0K6</accession>
<evidence type="ECO:0000313" key="7">
    <source>
        <dbReference type="RefSeq" id="XP_031417781.2"/>
    </source>
</evidence>
<organism evidence="6 7">
    <name type="scientific">Clupea harengus</name>
    <name type="common">Atlantic herring</name>
    <dbReference type="NCBI Taxonomy" id="7950"/>
    <lineage>
        <taxon>Eukaryota</taxon>
        <taxon>Metazoa</taxon>
        <taxon>Chordata</taxon>
        <taxon>Craniata</taxon>
        <taxon>Vertebrata</taxon>
        <taxon>Euteleostomi</taxon>
        <taxon>Actinopterygii</taxon>
        <taxon>Neopterygii</taxon>
        <taxon>Teleostei</taxon>
        <taxon>Clupei</taxon>
        <taxon>Clupeiformes</taxon>
        <taxon>Clupeoidei</taxon>
        <taxon>Clupeidae</taxon>
        <taxon>Clupea</taxon>
    </lineage>
</organism>
<feature type="compositionally biased region" description="Low complexity" evidence="4">
    <location>
        <begin position="505"/>
        <end position="517"/>
    </location>
</feature>
<feature type="compositionally biased region" description="Basic and acidic residues" evidence="4">
    <location>
        <begin position="870"/>
        <end position="892"/>
    </location>
</feature>
<feature type="region of interest" description="Disordered" evidence="4">
    <location>
        <begin position="492"/>
        <end position="536"/>
    </location>
</feature>
<name>A0A6P8F0K6_CLUHA</name>
<evidence type="ECO:0000313" key="6">
    <source>
        <dbReference type="Proteomes" id="UP000515152"/>
    </source>
</evidence>
<feature type="compositionally biased region" description="Pro residues" evidence="4">
    <location>
        <begin position="216"/>
        <end position="226"/>
    </location>
</feature>
<feature type="compositionally biased region" description="Low complexity" evidence="4">
    <location>
        <begin position="392"/>
        <end position="402"/>
    </location>
</feature>
<feature type="compositionally biased region" description="Polar residues" evidence="4">
    <location>
        <begin position="411"/>
        <end position="422"/>
    </location>
</feature>
<feature type="compositionally biased region" description="Acidic residues" evidence="4">
    <location>
        <begin position="493"/>
        <end position="502"/>
    </location>
</feature>
<feature type="region of interest" description="Disordered" evidence="4">
    <location>
        <begin position="188"/>
        <end position="305"/>
    </location>
</feature>
<dbReference type="PANTHER" id="PTHR13076">
    <property type="entry name" value="COILED-COIL AND C2 DOMAIN-CONTAINING PROTEIN 1-LIKE"/>
    <property type="match status" value="1"/>
</dbReference>
<evidence type="ECO:0000256" key="3">
    <source>
        <dbReference type="ARBA" id="ARBA00068693"/>
    </source>
</evidence>
<evidence type="ECO:0000256" key="4">
    <source>
        <dbReference type="SAM" id="MobiDB-lite"/>
    </source>
</evidence>
<dbReference type="CDD" id="cd08690">
    <property type="entry name" value="C2_Freud-1"/>
    <property type="match status" value="1"/>
</dbReference>
<dbReference type="GO" id="GO:0061371">
    <property type="term" value="P:determination of heart left/right asymmetry"/>
    <property type="evidence" value="ECO:0007669"/>
    <property type="project" value="Ensembl"/>
</dbReference>
<dbReference type="PANTHER" id="PTHR13076:SF8">
    <property type="entry name" value="COILED-COIL AND C2 DOMAIN-CONTAINING PROTEIN 1A"/>
    <property type="match status" value="1"/>
</dbReference>
<dbReference type="GeneID" id="105901803"/>
<dbReference type="FunFam" id="2.60.40.150:FF:000104">
    <property type="entry name" value="coiled-coil and C2 domain-containing protein 1B"/>
    <property type="match status" value="1"/>
</dbReference>
<gene>
    <name evidence="7" type="primary">cc2d1a</name>
</gene>
<feature type="region of interest" description="Disordered" evidence="4">
    <location>
        <begin position="349"/>
        <end position="434"/>
    </location>
</feature>
<dbReference type="AlphaFoldDB" id="A0A6P8F0K6"/>
<sequence length="1018" mass="111134">MSRSRNPPQRGQGAARAKQMGLLLDLDPDGGLDGGNEEELEAELLALMGGGGARSPAKKAGGKAPLPMEDIERMAAICMKDLVEEEDDGDLEGDADLLAELNEVLEEDDEGVVVEEEERRPPPPAPAPRSTPAASPRSPPASSPSDADGVEGRLLERIHMYQAAIANAKATGESSKARRYDRGLKTLQSMLAAARKGKPINEDEMPPPVASGAKPAPAPAPASPPEPIDEPEEPAPAYTPPTPPTPTNEKPQQQQQQQQQARPEVLPKPRLQVPIQRSAAVTPDTPAISPLTPIQPHAQHSELKTQVLSRQREYKLAAIHAKQGGNTDLAKQQYLIAKKLDSVVEAVDRGEPVDVSSLPPPPEAAVVSQGSVAPAQVNSKPAPAPPPPPPAVSVTPAPDAAPRSLAEALQQRMQKYQAASETAKSKGDDRKARMHQRIVKQYQEAIRAHKAGRQVNLADLPVPPGCLPLQGTETGEQNFMGVLETAMKLANQDADDGDDDGEGVAKPAARPAQKARAPAPPSGVSPGGTPSATSPALKMGTKAQQQLDFLLARRQQFVKAALRSKQMKDMQGASLHLKHAKGLDPMIAAAKGGLPVDITKIPSAPVSEEDYSLARTRSSPLSPHTSEQYSQLMGLLKQQHEKCLNYSQQFTHLGSVAETARFEKLAEESMSNIELLKKAHAKGQPVPNHHMEERTFNSVKMYPNLTANEMQLIVVKGINLPAPSGVSPSDLDASVRFEFPFPSSEEPQKDKTSTIKNTNCPEFKEQFKLNINRTHRGFKRVVQSKGIKFEIFHKGGLFKGDKSVGTAQLKLDSLENQCDLRQIIDVLDGRKPTGGRLEVRVKIREPLGGVQLQSVTEKWIVLDPLQLSPPDRERERVPSPRSKPRSDHDKNDNNSNTKPSHSPPQFKLHSFSLLNYDKERLEKKIEAYKKTRREPPSDLTQQHKDVCHRLQWQKSYLERGSSSTLSEYEHVLKKLFHGLSDSVKKFSSQGNREAAKDALGRVKMVEQEMESLRKRRTV</sequence>
<reference evidence="7" key="1">
    <citation type="submission" date="2025-08" db="UniProtKB">
        <authorList>
            <consortium name="RefSeq"/>
        </authorList>
    </citation>
    <scope>IDENTIFICATION</scope>
</reference>
<feature type="compositionally biased region" description="Pro residues" evidence="4">
    <location>
        <begin position="237"/>
        <end position="246"/>
    </location>
</feature>
<dbReference type="RefSeq" id="XP_031417781.2">
    <property type="nucleotide sequence ID" value="XM_031561921.2"/>
</dbReference>
<dbReference type="SMART" id="SM00239">
    <property type="entry name" value="C2"/>
    <property type="match status" value="1"/>
</dbReference>
<dbReference type="Gene3D" id="2.60.40.150">
    <property type="entry name" value="C2 domain"/>
    <property type="match status" value="1"/>
</dbReference>
<dbReference type="KEGG" id="char:105901803"/>
<dbReference type="SUPFAM" id="SSF49562">
    <property type="entry name" value="C2 domain (Calcium/lipid-binding domain, CaLB)"/>
    <property type="match status" value="1"/>
</dbReference>
<keyword evidence="6" id="KW-1185">Reference proteome</keyword>
<dbReference type="GO" id="GO:0060271">
    <property type="term" value="P:cilium assembly"/>
    <property type="evidence" value="ECO:0007669"/>
    <property type="project" value="Ensembl"/>
</dbReference>
<dbReference type="InterPro" id="IPR035892">
    <property type="entry name" value="C2_domain_sf"/>
</dbReference>
<comment type="similarity">
    <text evidence="1">Belongs to the CC2D1 family.</text>
</comment>
<keyword evidence="2" id="KW-0175">Coiled coil</keyword>
<proteinExistence type="inferred from homology"/>
<dbReference type="SMART" id="SM00685">
    <property type="entry name" value="DM14"/>
    <property type="match status" value="4"/>
</dbReference>
<dbReference type="InterPro" id="IPR006608">
    <property type="entry name" value="CC2D1A/B_DM14"/>
</dbReference>
<evidence type="ECO:0000256" key="2">
    <source>
        <dbReference type="ARBA" id="ARBA00023054"/>
    </source>
</evidence>